<protein>
    <submittedName>
        <fullName evidence="2">Uncharacterized protein</fullName>
    </submittedName>
</protein>
<keyword evidence="3" id="KW-1185">Reference proteome</keyword>
<gene>
    <name evidence="2" type="ORF">Fcan01_16386</name>
</gene>
<proteinExistence type="predicted"/>
<comment type="caution">
    <text evidence="2">The sequence shown here is derived from an EMBL/GenBank/DDBJ whole genome shotgun (WGS) entry which is preliminary data.</text>
</comment>
<dbReference type="Proteomes" id="UP000198287">
    <property type="component" value="Unassembled WGS sequence"/>
</dbReference>
<reference evidence="2 3" key="1">
    <citation type="submission" date="2015-12" db="EMBL/GenBank/DDBJ databases">
        <title>The genome of Folsomia candida.</title>
        <authorList>
            <person name="Faddeeva A."/>
            <person name="Derks M.F."/>
            <person name="Anvar Y."/>
            <person name="Smit S."/>
            <person name="Van Straalen N."/>
            <person name="Roelofs D."/>
        </authorList>
    </citation>
    <scope>NUCLEOTIDE SEQUENCE [LARGE SCALE GENOMIC DNA]</scope>
    <source>
        <strain evidence="2 3">VU population</strain>
        <tissue evidence="2">Whole body</tissue>
    </source>
</reference>
<dbReference type="GO" id="GO:0000062">
    <property type="term" value="F:fatty-acyl-CoA binding"/>
    <property type="evidence" value="ECO:0007669"/>
    <property type="project" value="InterPro"/>
</dbReference>
<accession>A0A226DVL5</accession>
<keyword evidence="1" id="KW-0812">Transmembrane</keyword>
<feature type="transmembrane region" description="Helical" evidence="1">
    <location>
        <begin position="6"/>
        <end position="28"/>
    </location>
</feature>
<organism evidence="2 3">
    <name type="scientific">Folsomia candida</name>
    <name type="common">Springtail</name>
    <dbReference type="NCBI Taxonomy" id="158441"/>
    <lineage>
        <taxon>Eukaryota</taxon>
        <taxon>Metazoa</taxon>
        <taxon>Ecdysozoa</taxon>
        <taxon>Arthropoda</taxon>
        <taxon>Hexapoda</taxon>
        <taxon>Collembola</taxon>
        <taxon>Entomobryomorpha</taxon>
        <taxon>Isotomoidea</taxon>
        <taxon>Isotomidae</taxon>
        <taxon>Proisotominae</taxon>
        <taxon>Folsomia</taxon>
    </lineage>
</organism>
<sequence>MSEISLNYPIFAALVNGILILFLSLNFLKLWKKTKRQDHEQKLRKKSIITTSISPCQPPFNKTSPKNEDVASLTPWQPEINHENISPPKNQPDEMATFKNVSNVLISTLNPALISSKDKDVLYSLYKQIHFGNFPFKNLLQLKSYHRGTLYWILLRGMSASHSISKYIELYEKLKRSEAHQLTLHNYRAARTTEMIIPSDKKCVPVLHPGHIMIPINQIPYELLLNYNSTVKTKYMLAGRGKPTYDMKAIQPPKLISDSDFIKKFTETQYYKMVTYLDQDNPDFDPYRKLYGLSKDKSDTKYFIADLTGIRVLALKLEDNAVLCPCVVLFKTGSSNTKLSLVSIAIENLYETISCDGVDPFKIMPPFPQILDSLKLLYPGDGVAWEVAKLHATLNSSYISSLGLHPLLHFVLSGPISLTFDSILTQNSTKKYSNLLISQIIGAHSTSQTGVDANALNFKESVLWAENSLYYAFGVGTKNNGAYNMTKLICDGLEGHPIYGKFNKISFLNEQRDNRFQDIFTHQKFMNGFLKPVKTFVRGVINLILGDEKEIEFCNLFLSELQNKLPLKSIVRGEVGEYFGNKNGNIYHLANLMEGLLTYFIFNAVEHSIEHFLLGSHWLNDDQILIRIPVDFGNKSNNWHDIYDEVSKLNEISDRSRFYLASKMFFHPHVSKTFVDLLSKEGGYLGGGGNHNYGNVSKLLGILEQELLDGMMHVLNGEDNLAGIRLTDVAISVQS</sequence>
<evidence type="ECO:0000313" key="2">
    <source>
        <dbReference type="EMBL" id="OXA49078.1"/>
    </source>
</evidence>
<evidence type="ECO:0000256" key="1">
    <source>
        <dbReference type="SAM" id="Phobius"/>
    </source>
</evidence>
<name>A0A226DVL5_FOLCA</name>
<keyword evidence="1" id="KW-0472">Membrane</keyword>
<dbReference type="SUPFAM" id="SSF47027">
    <property type="entry name" value="Acyl-CoA binding protein"/>
    <property type="match status" value="1"/>
</dbReference>
<dbReference type="EMBL" id="LNIX01000011">
    <property type="protein sequence ID" value="OXA49078.1"/>
    <property type="molecule type" value="Genomic_DNA"/>
</dbReference>
<dbReference type="InterPro" id="IPR035984">
    <property type="entry name" value="Acyl-CoA-binding_sf"/>
</dbReference>
<dbReference type="OrthoDB" id="346910at2759"/>
<keyword evidence="1" id="KW-1133">Transmembrane helix</keyword>
<dbReference type="AlphaFoldDB" id="A0A226DVL5"/>
<evidence type="ECO:0000313" key="3">
    <source>
        <dbReference type="Proteomes" id="UP000198287"/>
    </source>
</evidence>